<evidence type="ECO:0000259" key="2">
    <source>
        <dbReference type="PROSITE" id="PS50228"/>
    </source>
</evidence>
<dbReference type="AlphaFoldDB" id="A0A914AZY6"/>
<dbReference type="GO" id="GO:0030246">
    <property type="term" value="F:carbohydrate binding"/>
    <property type="evidence" value="ECO:0007669"/>
    <property type="project" value="InterPro"/>
</dbReference>
<dbReference type="InterPro" id="IPR000922">
    <property type="entry name" value="Lectin_gal-bd_dom"/>
</dbReference>
<organism evidence="3 4">
    <name type="scientific">Patiria miniata</name>
    <name type="common">Bat star</name>
    <name type="synonym">Asterina miniata</name>
    <dbReference type="NCBI Taxonomy" id="46514"/>
    <lineage>
        <taxon>Eukaryota</taxon>
        <taxon>Metazoa</taxon>
        <taxon>Echinodermata</taxon>
        <taxon>Eleutherozoa</taxon>
        <taxon>Asterozoa</taxon>
        <taxon>Asteroidea</taxon>
        <taxon>Valvatacea</taxon>
        <taxon>Valvatida</taxon>
        <taxon>Asterinidae</taxon>
        <taxon>Patiria</taxon>
    </lineage>
</organism>
<evidence type="ECO:0000313" key="3">
    <source>
        <dbReference type="EnsemblMetazoa" id="XP_038069277.1"/>
    </source>
</evidence>
<keyword evidence="1" id="KW-0732">Signal</keyword>
<evidence type="ECO:0000313" key="4">
    <source>
        <dbReference type="Proteomes" id="UP000887568"/>
    </source>
</evidence>
<evidence type="ECO:0000256" key="1">
    <source>
        <dbReference type="SAM" id="SignalP"/>
    </source>
</evidence>
<dbReference type="PANTHER" id="PTHR46780">
    <property type="entry name" value="PROTEIN EVA-1"/>
    <property type="match status" value="1"/>
</dbReference>
<proteinExistence type="predicted"/>
<keyword evidence="4" id="KW-1185">Reference proteome</keyword>
<feature type="domain" description="SUEL-type lectin" evidence="2">
    <location>
        <begin position="72"/>
        <end position="159"/>
    </location>
</feature>
<dbReference type="EnsemblMetazoa" id="XM_038213349.1">
    <property type="protein sequence ID" value="XP_038069277.1"/>
    <property type="gene ID" value="LOC119738452"/>
</dbReference>
<accession>A0A914AZY6</accession>
<protein>
    <recommendedName>
        <fullName evidence="2">SUEL-type lectin domain-containing protein</fullName>
    </recommendedName>
</protein>
<dbReference type="Gene3D" id="2.60.120.740">
    <property type="match status" value="1"/>
</dbReference>
<dbReference type="PROSITE" id="PS50228">
    <property type="entry name" value="SUEL_LECTIN"/>
    <property type="match status" value="1"/>
</dbReference>
<dbReference type="GeneID" id="119738452"/>
<feature type="chain" id="PRO_5037171908" description="SUEL-type lectin domain-containing protein" evidence="1">
    <location>
        <begin position="24"/>
        <end position="164"/>
    </location>
</feature>
<dbReference type="Pfam" id="PF02140">
    <property type="entry name" value="SUEL_Lectin"/>
    <property type="match status" value="1"/>
</dbReference>
<dbReference type="InterPro" id="IPR043159">
    <property type="entry name" value="Lectin_gal-bd_sf"/>
</dbReference>
<reference evidence="3" key="1">
    <citation type="submission" date="2022-11" db="UniProtKB">
        <authorList>
            <consortium name="EnsemblMetazoa"/>
        </authorList>
    </citation>
    <scope>IDENTIFICATION</scope>
</reference>
<sequence>MGGAAAVVLMLSAMAVLLVGVESQQRVCYSGPPPEPDPDNPEHWMKQVMQEIRKRCPGRRQPTPEALLKKLVCEYSPFNISCDVETIDVKWALYGRVSGTIDCPRENVVPCGNPTTSLTKVQQACQGRPQCAFLADNDFFGGDPCKDVGKYLVVHYMCSSANVH</sequence>
<dbReference type="Proteomes" id="UP000887568">
    <property type="component" value="Unplaced"/>
</dbReference>
<dbReference type="RefSeq" id="XP_038069277.1">
    <property type="nucleotide sequence ID" value="XM_038213349.1"/>
</dbReference>
<feature type="signal peptide" evidence="1">
    <location>
        <begin position="1"/>
        <end position="23"/>
    </location>
</feature>
<dbReference type="OrthoDB" id="1100386at2759"/>
<name>A0A914AZY6_PATMI</name>